<protein>
    <recommendedName>
        <fullName evidence="4">DUF1440 domain-containing protein</fullName>
    </recommendedName>
</protein>
<gene>
    <name evidence="2" type="ORF">G443_002089</name>
</gene>
<reference evidence="2 3" key="2">
    <citation type="submission" date="2022-06" db="EMBL/GenBank/DDBJ databases">
        <title>Genomic Encyclopedia of Type Strains, Phase I: the one thousand microbial genomes (KMG-I) project.</title>
        <authorList>
            <person name="Kyrpides N."/>
        </authorList>
    </citation>
    <scope>NUCLEOTIDE SEQUENCE [LARGE SCALE GENOMIC DNA]</scope>
    <source>
        <strain evidence="2 3">DSM 43889</strain>
    </source>
</reference>
<keyword evidence="1" id="KW-0472">Membrane</keyword>
<evidence type="ECO:0008006" key="4">
    <source>
        <dbReference type="Google" id="ProtNLM"/>
    </source>
</evidence>
<evidence type="ECO:0000313" key="2">
    <source>
        <dbReference type="EMBL" id="MCP2331819.1"/>
    </source>
</evidence>
<sequence length="154" mass="15745">MMVSVLRGAAAGAAGTTALNGVTYLDMVLRGRGPSSAPEETAERLLGHAGVAVPGRPANRRDRLSGAGALLGILTGVAVGAAAGAARRFGWRPSRTTAVLTTTAAAMTASDVPMAALGVSDPRRWRPRDWASDVLPHLAFGLATTWTLDATSRA</sequence>
<keyword evidence="1" id="KW-1133">Transmembrane helix</keyword>
<keyword evidence="1" id="KW-0812">Transmembrane</keyword>
<evidence type="ECO:0000313" key="3">
    <source>
        <dbReference type="Proteomes" id="UP000791080"/>
    </source>
</evidence>
<name>A0ABT1JHP4_ACTCY</name>
<comment type="caution">
    <text evidence="2">The sequence shown here is derived from an EMBL/GenBank/DDBJ whole genome shotgun (WGS) entry which is preliminary data.</text>
</comment>
<proteinExistence type="predicted"/>
<keyword evidence="3" id="KW-1185">Reference proteome</keyword>
<dbReference type="Proteomes" id="UP000791080">
    <property type="component" value="Unassembled WGS sequence"/>
</dbReference>
<feature type="transmembrane region" description="Helical" evidence="1">
    <location>
        <begin position="64"/>
        <end position="86"/>
    </location>
</feature>
<dbReference type="RefSeq" id="WP_026418280.1">
    <property type="nucleotide sequence ID" value="NZ_AUBJ02000001.1"/>
</dbReference>
<accession>A0ABT1JHP4</accession>
<reference evidence="2 3" key="1">
    <citation type="submission" date="2013-07" db="EMBL/GenBank/DDBJ databases">
        <authorList>
            <consortium name="DOE Joint Genome Institute"/>
            <person name="Reeve W."/>
            <person name="Huntemann M."/>
            <person name="Han J."/>
            <person name="Chen A."/>
            <person name="Kyrpides N."/>
            <person name="Mavromatis K."/>
            <person name="Markowitz V."/>
            <person name="Palaniappan K."/>
            <person name="Ivanova N."/>
            <person name="Schaumberg A."/>
            <person name="Pati A."/>
            <person name="Liolios K."/>
            <person name="Nordberg H.P."/>
            <person name="Cantor M.N."/>
            <person name="Hua S.X."/>
            <person name="Woyke T."/>
        </authorList>
    </citation>
    <scope>NUCLEOTIDE SEQUENCE [LARGE SCALE GENOMIC DNA]</scope>
    <source>
        <strain evidence="2 3">DSM 43889</strain>
    </source>
</reference>
<evidence type="ECO:0000256" key="1">
    <source>
        <dbReference type="SAM" id="Phobius"/>
    </source>
</evidence>
<dbReference type="EMBL" id="AUBJ02000001">
    <property type="protein sequence ID" value="MCP2331819.1"/>
    <property type="molecule type" value="Genomic_DNA"/>
</dbReference>
<organism evidence="2 3">
    <name type="scientific">Actinoalloteichus caeruleus DSM 43889</name>
    <dbReference type="NCBI Taxonomy" id="1120930"/>
    <lineage>
        <taxon>Bacteria</taxon>
        <taxon>Bacillati</taxon>
        <taxon>Actinomycetota</taxon>
        <taxon>Actinomycetes</taxon>
        <taxon>Pseudonocardiales</taxon>
        <taxon>Pseudonocardiaceae</taxon>
        <taxon>Actinoalloteichus</taxon>
        <taxon>Actinoalloteichus cyanogriseus</taxon>
    </lineage>
</organism>